<dbReference type="PRINTS" id="PR01039">
    <property type="entry name" value="TRNASYNTHTRP"/>
</dbReference>
<name>A0A2J0Q7N7_9BACT</name>
<evidence type="ECO:0000256" key="6">
    <source>
        <dbReference type="ARBA" id="ARBA00022917"/>
    </source>
</evidence>
<dbReference type="EMBL" id="PCXQ01000004">
    <property type="protein sequence ID" value="PJE51097.1"/>
    <property type="molecule type" value="Genomic_DNA"/>
</dbReference>
<dbReference type="PANTHER" id="PTHR43766">
    <property type="entry name" value="TRYPTOPHAN--TRNA LIGASE, MITOCHONDRIAL"/>
    <property type="match status" value="1"/>
</dbReference>
<evidence type="ECO:0000256" key="7">
    <source>
        <dbReference type="ARBA" id="ARBA00023146"/>
    </source>
</evidence>
<keyword evidence="5 9" id="KW-0067">ATP-binding</keyword>
<comment type="caution">
    <text evidence="10">The sequence shown here is derived from an EMBL/GenBank/DDBJ whole genome shotgun (WGS) entry which is preliminary data.</text>
</comment>
<evidence type="ECO:0000256" key="4">
    <source>
        <dbReference type="ARBA" id="ARBA00022741"/>
    </source>
</evidence>
<comment type="similarity">
    <text evidence="1 9">Belongs to the class-I aminoacyl-tRNA synthetase family.</text>
</comment>
<dbReference type="GO" id="GO:0006436">
    <property type="term" value="P:tryptophanyl-tRNA aminoacylation"/>
    <property type="evidence" value="ECO:0007669"/>
    <property type="project" value="UniProtKB-UniRule"/>
</dbReference>
<organism evidence="10 11">
    <name type="scientific">Candidatus Yanofskybacteria bacterium CG10_big_fil_rev_8_21_14_0_10_36_16</name>
    <dbReference type="NCBI Taxonomy" id="1975096"/>
    <lineage>
        <taxon>Bacteria</taxon>
        <taxon>Candidatus Yanofskyibacteriota</taxon>
    </lineage>
</organism>
<evidence type="ECO:0000313" key="11">
    <source>
        <dbReference type="Proteomes" id="UP000228496"/>
    </source>
</evidence>
<dbReference type="PROSITE" id="PS00178">
    <property type="entry name" value="AA_TRNA_LIGASE_I"/>
    <property type="match status" value="1"/>
</dbReference>
<keyword evidence="7 9" id="KW-0030">Aminoacyl-tRNA synthetase</keyword>
<protein>
    <recommendedName>
        <fullName evidence="2 8">Tryptophan--tRNA ligase</fullName>
        <ecNumber evidence="2 8">6.1.1.2</ecNumber>
    </recommendedName>
</protein>
<dbReference type="Gene3D" id="1.10.240.10">
    <property type="entry name" value="Tyrosyl-Transfer RNA Synthetase"/>
    <property type="match status" value="1"/>
</dbReference>
<sequence length="334" mass="37422">MRIFSGIRPSGNLHLGNYLGAVKNWIELQNKPDTELAVFGVMDYHGITTPYDPKTYRNQVLSVATEYISAGLNPDGKKILLIRQSRVPQHTELAWLFNTITPISWLNRLPTYKEQLEKSPKYNHIGLFDYPVLMAADILAYKAGTVPVGADQMAHIDITNEIAKKFNSMFGETFSSVKVPKIEGARIMSLQNPNNKMSKTTSAGSGQAGDEAIMLLDTPDEVRNKIKKAVTDSGSEIKFDIKEKPAISNLLSIFSLVVNKEIPELEKQYSNKSYSEFKNDLAEVVVSFLKPFQEKYKEINSNPNEVEETLIKSEENAINIVSSTLKEVKEKMGL</sequence>
<dbReference type="InterPro" id="IPR050203">
    <property type="entry name" value="Trp-tRNA_synthetase"/>
</dbReference>
<dbReference type="CDD" id="cd00806">
    <property type="entry name" value="TrpRS_core"/>
    <property type="match status" value="1"/>
</dbReference>
<dbReference type="InterPro" id="IPR014729">
    <property type="entry name" value="Rossmann-like_a/b/a_fold"/>
</dbReference>
<dbReference type="SUPFAM" id="SSF52374">
    <property type="entry name" value="Nucleotidylyl transferase"/>
    <property type="match status" value="1"/>
</dbReference>
<dbReference type="GO" id="GO:0004830">
    <property type="term" value="F:tryptophan-tRNA ligase activity"/>
    <property type="evidence" value="ECO:0007669"/>
    <property type="project" value="UniProtKB-UniRule"/>
</dbReference>
<evidence type="ECO:0000256" key="5">
    <source>
        <dbReference type="ARBA" id="ARBA00022840"/>
    </source>
</evidence>
<dbReference type="InterPro" id="IPR002306">
    <property type="entry name" value="Trp-tRNA-ligase"/>
</dbReference>
<dbReference type="Pfam" id="PF00579">
    <property type="entry name" value="tRNA-synt_1b"/>
    <property type="match status" value="1"/>
</dbReference>
<keyword evidence="3 9" id="KW-0436">Ligase</keyword>
<dbReference type="FunFam" id="1.10.240.10:FF:000002">
    <property type="entry name" value="Tryptophan--tRNA ligase"/>
    <property type="match status" value="1"/>
</dbReference>
<proteinExistence type="inferred from homology"/>
<dbReference type="InterPro" id="IPR001412">
    <property type="entry name" value="aa-tRNA-synth_I_CS"/>
</dbReference>
<evidence type="ECO:0000256" key="9">
    <source>
        <dbReference type="RuleBase" id="RU363036"/>
    </source>
</evidence>
<evidence type="ECO:0000313" key="10">
    <source>
        <dbReference type="EMBL" id="PJE51097.1"/>
    </source>
</evidence>
<gene>
    <name evidence="10" type="primary">trpS</name>
    <name evidence="10" type="ORF">COV29_02380</name>
</gene>
<dbReference type="EC" id="6.1.1.2" evidence="2 8"/>
<dbReference type="InterPro" id="IPR002305">
    <property type="entry name" value="aa-tRNA-synth_Ic"/>
</dbReference>
<keyword evidence="4 9" id="KW-0547">Nucleotide-binding</keyword>
<dbReference type="Gene3D" id="3.40.50.620">
    <property type="entry name" value="HUPs"/>
    <property type="match status" value="1"/>
</dbReference>
<dbReference type="Proteomes" id="UP000228496">
    <property type="component" value="Unassembled WGS sequence"/>
</dbReference>
<dbReference type="GO" id="GO:0005524">
    <property type="term" value="F:ATP binding"/>
    <property type="evidence" value="ECO:0007669"/>
    <property type="project" value="UniProtKB-KW"/>
</dbReference>
<dbReference type="GO" id="GO:0005829">
    <property type="term" value="C:cytosol"/>
    <property type="evidence" value="ECO:0007669"/>
    <property type="project" value="TreeGrafter"/>
</dbReference>
<dbReference type="AlphaFoldDB" id="A0A2J0Q7N7"/>
<dbReference type="PANTHER" id="PTHR43766:SF1">
    <property type="entry name" value="TRYPTOPHAN--TRNA LIGASE, MITOCHONDRIAL"/>
    <property type="match status" value="1"/>
</dbReference>
<accession>A0A2J0Q7N7</accession>
<dbReference type="NCBIfam" id="TIGR00233">
    <property type="entry name" value="trpS"/>
    <property type="match status" value="1"/>
</dbReference>
<evidence type="ECO:0000256" key="8">
    <source>
        <dbReference type="NCBIfam" id="TIGR00233"/>
    </source>
</evidence>
<reference evidence="10 11" key="1">
    <citation type="submission" date="2017-09" db="EMBL/GenBank/DDBJ databases">
        <title>Depth-based differentiation of microbial function through sediment-hosted aquifers and enrichment of novel symbionts in the deep terrestrial subsurface.</title>
        <authorList>
            <person name="Probst A.J."/>
            <person name="Ladd B."/>
            <person name="Jarett J.K."/>
            <person name="Geller-Mcgrath D.E."/>
            <person name="Sieber C.M."/>
            <person name="Emerson J.B."/>
            <person name="Anantharaman K."/>
            <person name="Thomas B.C."/>
            <person name="Malmstrom R."/>
            <person name="Stieglmeier M."/>
            <person name="Klingl A."/>
            <person name="Woyke T."/>
            <person name="Ryan C.M."/>
            <person name="Banfield J.F."/>
        </authorList>
    </citation>
    <scope>NUCLEOTIDE SEQUENCE [LARGE SCALE GENOMIC DNA]</scope>
    <source>
        <strain evidence="10">CG10_big_fil_rev_8_21_14_0_10_36_16</strain>
    </source>
</reference>
<evidence type="ECO:0000256" key="2">
    <source>
        <dbReference type="ARBA" id="ARBA00013161"/>
    </source>
</evidence>
<keyword evidence="6 9" id="KW-0648">Protein biosynthesis</keyword>
<evidence type="ECO:0000256" key="1">
    <source>
        <dbReference type="ARBA" id="ARBA00005594"/>
    </source>
</evidence>
<evidence type="ECO:0000256" key="3">
    <source>
        <dbReference type="ARBA" id="ARBA00022598"/>
    </source>
</evidence>